<dbReference type="Proteomes" id="UP000306319">
    <property type="component" value="Unassembled WGS sequence"/>
</dbReference>
<evidence type="ECO:0000313" key="1">
    <source>
        <dbReference type="EMBL" id="TGY79288.1"/>
    </source>
</evidence>
<comment type="caution">
    <text evidence="1">The sequence shown here is derived from an EMBL/GenBank/DDBJ whole genome shotgun (WGS) entry which is preliminary data.</text>
</comment>
<protein>
    <submittedName>
        <fullName evidence="1">Uncharacterized protein</fullName>
    </submittedName>
</protein>
<gene>
    <name evidence="1" type="ORF">E5331_06330</name>
</gene>
<name>A0AC61RLS6_9BACT</name>
<proteinExistence type="predicted"/>
<reference evidence="1" key="1">
    <citation type="submission" date="2019-04" db="EMBL/GenBank/DDBJ databases">
        <title>Microbes associate with the intestines of laboratory mice.</title>
        <authorList>
            <person name="Navarre W."/>
            <person name="Wong E."/>
            <person name="Huang K."/>
            <person name="Tropini C."/>
            <person name="Ng K."/>
            <person name="Yu B."/>
        </authorList>
    </citation>
    <scope>NUCLEOTIDE SEQUENCE</scope>
    <source>
        <strain evidence="1">NM04_E33</strain>
    </source>
</reference>
<evidence type="ECO:0000313" key="2">
    <source>
        <dbReference type="Proteomes" id="UP000306319"/>
    </source>
</evidence>
<accession>A0AC61RLS6</accession>
<organism evidence="1 2">
    <name type="scientific">Lepagella muris</name>
    <dbReference type="NCBI Taxonomy" id="3032870"/>
    <lineage>
        <taxon>Bacteria</taxon>
        <taxon>Pseudomonadati</taxon>
        <taxon>Bacteroidota</taxon>
        <taxon>Bacteroidia</taxon>
        <taxon>Bacteroidales</taxon>
        <taxon>Muribaculaceae</taxon>
        <taxon>Lepagella</taxon>
    </lineage>
</organism>
<keyword evidence="2" id="KW-1185">Reference proteome</keyword>
<dbReference type="EMBL" id="SRYB01000007">
    <property type="protein sequence ID" value="TGY79288.1"/>
    <property type="molecule type" value="Genomic_DNA"/>
</dbReference>
<sequence>MKTIAVLFISLVSLFFSPMICAQNYDSEAETVEPMDASVSEYLYVDVYGTGNVKFTMPIDKTITSQGTPVYTQIPVKYGTVPGVGILVTFSVSKYAFITTSDNQTFGISSGEQKQILIKNLSYPQITIQFQN</sequence>